<evidence type="ECO:0000313" key="8">
    <source>
        <dbReference type="Proteomes" id="UP000253594"/>
    </source>
</evidence>
<organism evidence="7 8">
    <name type="scientific">Pseudomonas aeruginosa</name>
    <dbReference type="NCBI Taxonomy" id="287"/>
    <lineage>
        <taxon>Bacteria</taxon>
        <taxon>Pseudomonadati</taxon>
        <taxon>Pseudomonadota</taxon>
        <taxon>Gammaproteobacteria</taxon>
        <taxon>Pseudomonadales</taxon>
        <taxon>Pseudomonadaceae</taxon>
        <taxon>Pseudomonas</taxon>
    </lineage>
</organism>
<comment type="similarity">
    <text evidence="4">Belongs to the TonB-dependent receptor family.</text>
</comment>
<feature type="chain" id="PRO_5016703173" evidence="5">
    <location>
        <begin position="31"/>
        <end position="252"/>
    </location>
</feature>
<dbReference type="InterPro" id="IPR039426">
    <property type="entry name" value="TonB-dep_rcpt-like"/>
</dbReference>
<evidence type="ECO:0000256" key="3">
    <source>
        <dbReference type="ARBA" id="ARBA00023237"/>
    </source>
</evidence>
<dbReference type="GO" id="GO:0009279">
    <property type="term" value="C:cell outer membrane"/>
    <property type="evidence" value="ECO:0007669"/>
    <property type="project" value="UniProtKB-SubCell"/>
</dbReference>
<keyword evidence="4" id="KW-1134">Transmembrane beta strand</keyword>
<name>A0A367M7C4_PSEAI</name>
<dbReference type="SUPFAM" id="SSF56935">
    <property type="entry name" value="Porins"/>
    <property type="match status" value="1"/>
</dbReference>
<keyword evidence="2 4" id="KW-0472">Membrane</keyword>
<evidence type="ECO:0000256" key="5">
    <source>
        <dbReference type="SAM" id="SignalP"/>
    </source>
</evidence>
<comment type="caution">
    <text evidence="7">The sequence shown here is derived from an EMBL/GenBank/DDBJ whole genome shotgun (WGS) entry which is preliminary data.</text>
</comment>
<dbReference type="EMBL" id="QORE01000657">
    <property type="protein sequence ID" value="RCI73294.1"/>
    <property type="molecule type" value="Genomic_DNA"/>
</dbReference>
<sequence>MPDVRLSSRSLIPVLCAVGLACALQGEVQAADGGPRDVATAPRVFDIAPGELAEVLLNIVRQGHVPIAFDQRLVAGLRGPDIRGRLSVEDALRRALAGSGLAYAQDESGAFVLRRGQAPVQETRGATVAPTLSTVVVTGTRKSDVKAQDSLSPIDVVSATQLRSSGAVDLRDALVKLLPSLTRQAQPFNASALTHTQSLRGLSPNHVLVLVNGKRRHETANLNISGGLEKGSTGVDLDTIPINAIERVEVLR</sequence>
<evidence type="ECO:0000256" key="4">
    <source>
        <dbReference type="PROSITE-ProRule" id="PRU01360"/>
    </source>
</evidence>
<dbReference type="SMART" id="SM00965">
    <property type="entry name" value="STN"/>
    <property type="match status" value="1"/>
</dbReference>
<reference evidence="7 8" key="1">
    <citation type="submission" date="2018-07" db="EMBL/GenBank/DDBJ databases">
        <title>Mechanisms of high-level aminoglycoside resistance among Gram-negative pathogens in Brazil.</title>
        <authorList>
            <person name="Ballaben A.S."/>
            <person name="Darini A.L.C."/>
            <person name="Doi Y."/>
        </authorList>
    </citation>
    <scope>NUCLEOTIDE SEQUENCE [LARGE SCALE GENOMIC DNA]</scope>
    <source>
        <strain evidence="7 8">B2-305</strain>
    </source>
</reference>
<dbReference type="InterPro" id="IPR012910">
    <property type="entry name" value="Plug_dom"/>
</dbReference>
<keyword evidence="4" id="KW-0812">Transmembrane</keyword>
<evidence type="ECO:0000259" key="6">
    <source>
        <dbReference type="SMART" id="SM00965"/>
    </source>
</evidence>
<feature type="domain" description="Secretin/TonB short N-terminal" evidence="6">
    <location>
        <begin position="65"/>
        <end position="116"/>
    </location>
</feature>
<accession>A0A367M7C4</accession>
<dbReference type="Gene3D" id="2.170.130.10">
    <property type="entry name" value="TonB-dependent receptor, plug domain"/>
    <property type="match status" value="1"/>
</dbReference>
<dbReference type="Pfam" id="PF07660">
    <property type="entry name" value="STN"/>
    <property type="match status" value="1"/>
</dbReference>
<keyword evidence="1 4" id="KW-0813">Transport</keyword>
<dbReference type="PROSITE" id="PS51257">
    <property type="entry name" value="PROKAR_LIPOPROTEIN"/>
    <property type="match status" value="1"/>
</dbReference>
<dbReference type="FunFam" id="3.55.50.30:FF:000002">
    <property type="entry name" value="Probable TonB-dependent receptor"/>
    <property type="match status" value="1"/>
</dbReference>
<feature type="non-terminal residue" evidence="7">
    <location>
        <position position="252"/>
    </location>
</feature>
<proteinExistence type="inferred from homology"/>
<dbReference type="Gene3D" id="3.55.50.30">
    <property type="match status" value="1"/>
</dbReference>
<dbReference type="PANTHER" id="PTHR47234">
    <property type="match status" value="1"/>
</dbReference>
<protein>
    <submittedName>
        <fullName evidence="7">TonB-dependent receptor</fullName>
    </submittedName>
</protein>
<dbReference type="InterPro" id="IPR011662">
    <property type="entry name" value="Secretin/TonB_short_N"/>
</dbReference>
<comment type="subcellular location">
    <subcellularLocation>
        <location evidence="4">Cell outer membrane</location>
        <topology evidence="4">Multi-pass membrane protein</topology>
    </subcellularLocation>
</comment>
<evidence type="ECO:0000256" key="2">
    <source>
        <dbReference type="ARBA" id="ARBA00023136"/>
    </source>
</evidence>
<dbReference type="PROSITE" id="PS52016">
    <property type="entry name" value="TONB_DEPENDENT_REC_3"/>
    <property type="match status" value="1"/>
</dbReference>
<evidence type="ECO:0000256" key="1">
    <source>
        <dbReference type="ARBA" id="ARBA00022448"/>
    </source>
</evidence>
<dbReference type="AlphaFoldDB" id="A0A367M7C4"/>
<dbReference type="PANTHER" id="PTHR47234:SF3">
    <property type="entry name" value="SECRETIN_TONB SHORT N-TERMINAL DOMAIN-CONTAINING PROTEIN"/>
    <property type="match status" value="1"/>
</dbReference>
<keyword evidence="5" id="KW-0732">Signal</keyword>
<feature type="signal peptide" evidence="5">
    <location>
        <begin position="1"/>
        <end position="30"/>
    </location>
</feature>
<dbReference type="Pfam" id="PF07715">
    <property type="entry name" value="Plug"/>
    <property type="match status" value="1"/>
</dbReference>
<keyword evidence="7" id="KW-0675">Receptor</keyword>
<dbReference type="Proteomes" id="UP000253594">
    <property type="component" value="Unassembled WGS sequence"/>
</dbReference>
<gene>
    <name evidence="7" type="ORF">DT376_19105</name>
</gene>
<keyword evidence="3 4" id="KW-0998">Cell outer membrane</keyword>
<dbReference type="InterPro" id="IPR037066">
    <property type="entry name" value="Plug_dom_sf"/>
</dbReference>
<evidence type="ECO:0000313" key="7">
    <source>
        <dbReference type="EMBL" id="RCI73294.1"/>
    </source>
</evidence>